<gene>
    <name evidence="2" type="ORF">BLS_009390</name>
</gene>
<evidence type="ECO:0000256" key="1">
    <source>
        <dbReference type="SAM" id="MobiDB-lite"/>
    </source>
</evidence>
<feature type="region of interest" description="Disordered" evidence="1">
    <location>
        <begin position="1"/>
        <end position="226"/>
    </location>
</feature>
<feature type="compositionally biased region" description="Basic and acidic residues" evidence="1">
    <location>
        <begin position="38"/>
        <end position="50"/>
    </location>
</feature>
<protein>
    <submittedName>
        <fullName evidence="2">Uncharacterized protein</fullName>
    </submittedName>
</protein>
<feature type="compositionally biased region" description="Acidic residues" evidence="1">
    <location>
        <begin position="195"/>
        <end position="204"/>
    </location>
</feature>
<feature type="compositionally biased region" description="Low complexity" evidence="1">
    <location>
        <begin position="268"/>
        <end position="299"/>
    </location>
</feature>
<feature type="compositionally biased region" description="Acidic residues" evidence="1">
    <location>
        <begin position="171"/>
        <end position="183"/>
    </location>
</feature>
<evidence type="ECO:0000313" key="3">
    <source>
        <dbReference type="Proteomes" id="UP000433883"/>
    </source>
</evidence>
<feature type="compositionally biased region" description="Acidic residues" evidence="1">
    <location>
        <begin position="75"/>
        <end position="134"/>
    </location>
</feature>
<evidence type="ECO:0000313" key="2">
    <source>
        <dbReference type="EMBL" id="KAE9963331.1"/>
    </source>
</evidence>
<feature type="region of interest" description="Disordered" evidence="1">
    <location>
        <begin position="266"/>
        <end position="299"/>
    </location>
</feature>
<feature type="compositionally biased region" description="Low complexity" evidence="1">
    <location>
        <begin position="184"/>
        <end position="194"/>
    </location>
</feature>
<proteinExistence type="predicted"/>
<organism evidence="2 3">
    <name type="scientific">Venturia inaequalis</name>
    <name type="common">Apple scab fungus</name>
    <dbReference type="NCBI Taxonomy" id="5025"/>
    <lineage>
        <taxon>Eukaryota</taxon>
        <taxon>Fungi</taxon>
        <taxon>Dikarya</taxon>
        <taxon>Ascomycota</taxon>
        <taxon>Pezizomycotina</taxon>
        <taxon>Dothideomycetes</taxon>
        <taxon>Pleosporomycetidae</taxon>
        <taxon>Venturiales</taxon>
        <taxon>Venturiaceae</taxon>
        <taxon>Venturia</taxon>
    </lineage>
</organism>
<feature type="compositionally biased region" description="Basic and acidic residues" evidence="1">
    <location>
        <begin position="21"/>
        <end position="31"/>
    </location>
</feature>
<dbReference type="EMBL" id="WNWQ01000859">
    <property type="protein sequence ID" value="KAE9963331.1"/>
    <property type="molecule type" value="Genomic_DNA"/>
</dbReference>
<sequence>MANSSAPENPAPAPAPSPAVQRREYEERLAGVEEDVLDERAAEAARKDGGTRVGEGYSVGRRENYGGDGEGSDKGEDEGEDDGEDGREGGAEDGGEDDGEGGDEEGSAGGEGEDGEVDGDGDGDVEMSEDEAIEDREIPRFSGVFLLHRGPIRPILSPISEASEDGSTNNGDEDGEDENEDVNMNDVSSDAIDSSSEEEEEDNDPTPSFALQTAPSTRRPLPPIEGQGKAAIHFGALGRAIEPEPPSPALSEAETIILPSRRPQLLNTADSRPASPSPTPTTGLFPPSSATTSTPTTARTPNFLQAWRYKDVVLPDELPKTMAQWARLEFKVRTVTPLPEVKGSGVMGDDFVEGIKERYGELMVKEQKRVLEVVKKSKVNGSYDDDWEFLTGVDKKSQQVNWDGLSSQALVNMRAMIEVIEFEDFEEEMAEANEYANPPHSTSPSTFKVVKRSDNYWGIGWSFRDSTGKFEGLTEDEMEAYHRELYPKRNPVDPKLVLGVMGEDGRRAGEEVYEGPARMQLKDEIKGSKRVLERKPGLLRGGEPGTWPFWVADEDKHLRDWVLTAQGEA</sequence>
<dbReference type="AlphaFoldDB" id="A0A8H3U3Q0"/>
<accession>A0A8H3U3Q0</accession>
<comment type="caution">
    <text evidence="2">The sequence shown here is derived from an EMBL/GenBank/DDBJ whole genome shotgun (WGS) entry which is preliminary data.</text>
</comment>
<feature type="compositionally biased region" description="Polar residues" evidence="1">
    <location>
        <begin position="205"/>
        <end position="216"/>
    </location>
</feature>
<name>A0A8H3U3Q0_VENIN</name>
<reference evidence="2 3" key="1">
    <citation type="submission" date="2019-11" db="EMBL/GenBank/DDBJ databases">
        <title>Venturia inaequalis Genome Resource.</title>
        <authorList>
            <person name="Lichtner F.J."/>
        </authorList>
    </citation>
    <scope>NUCLEOTIDE SEQUENCE [LARGE SCALE GENOMIC DNA]</scope>
    <source>
        <strain evidence="2">Bline_iso_100314</strain>
    </source>
</reference>
<dbReference type="Proteomes" id="UP000433883">
    <property type="component" value="Unassembled WGS sequence"/>
</dbReference>